<protein>
    <submittedName>
        <fullName evidence="3">Uncharacterized protein</fullName>
    </submittedName>
</protein>
<evidence type="ECO:0000313" key="4">
    <source>
        <dbReference type="Proteomes" id="UP000553632"/>
    </source>
</evidence>
<dbReference type="OMA" id="FECDQYC"/>
<comment type="caution">
    <text evidence="3">The sequence shown here is derived from an EMBL/GenBank/DDBJ whole genome shotgun (WGS) entry which is preliminary data.</text>
</comment>
<dbReference type="Proteomes" id="UP000553632">
    <property type="component" value="Unassembled WGS sequence"/>
</dbReference>
<feature type="compositionally biased region" description="Polar residues" evidence="1">
    <location>
        <begin position="189"/>
        <end position="205"/>
    </location>
</feature>
<accession>A0A7J6R4R5</accession>
<feature type="non-terminal residue" evidence="3">
    <location>
        <position position="230"/>
    </location>
</feature>
<organism evidence="3 4">
    <name type="scientific">Perkinsus olseni</name>
    <name type="common">Perkinsus atlanticus</name>
    <dbReference type="NCBI Taxonomy" id="32597"/>
    <lineage>
        <taxon>Eukaryota</taxon>
        <taxon>Sar</taxon>
        <taxon>Alveolata</taxon>
        <taxon>Perkinsozoa</taxon>
        <taxon>Perkinsea</taxon>
        <taxon>Perkinsida</taxon>
        <taxon>Perkinsidae</taxon>
        <taxon>Perkinsus</taxon>
    </lineage>
</organism>
<evidence type="ECO:0000256" key="1">
    <source>
        <dbReference type="SAM" id="MobiDB-lite"/>
    </source>
</evidence>
<feature type="signal peptide" evidence="2">
    <location>
        <begin position="1"/>
        <end position="17"/>
    </location>
</feature>
<feature type="compositionally biased region" description="Low complexity" evidence="1">
    <location>
        <begin position="148"/>
        <end position="188"/>
    </location>
</feature>
<feature type="region of interest" description="Disordered" evidence="1">
    <location>
        <begin position="141"/>
        <end position="208"/>
    </location>
</feature>
<dbReference type="AlphaFoldDB" id="A0A7J6R4R5"/>
<feature type="chain" id="PRO_5029598870" evidence="2">
    <location>
        <begin position="18"/>
        <end position="230"/>
    </location>
</feature>
<name>A0A7J6R4R5_PEROL</name>
<gene>
    <name evidence="3" type="ORF">FOZ63_033241</name>
</gene>
<keyword evidence="2" id="KW-0732">Signal</keyword>
<evidence type="ECO:0000313" key="3">
    <source>
        <dbReference type="EMBL" id="KAF4715655.1"/>
    </source>
</evidence>
<proteinExistence type="predicted"/>
<sequence length="230" mass="25526">MSLRSFVLLVCIAQAFATDERTPPLPFECDQYCDFYEPGSYCKQWQHVPVCFKIDIPCYCSDLPTSQKPMSTTEEPGTTTEVFYASCLFTDERTPPLPFECDQYCDFYEPGSYCKQWQHVPVCFKIDIPCYCSDLPTSQKPVLKTEEPGTTTEEPGTTTEEPGTTTEEPGTTTEEPGTTTEEPGTTTEVDNSSEITTGASITSSGPRDCDQYCDSVATGSFCMTYKLANL</sequence>
<evidence type="ECO:0000256" key="2">
    <source>
        <dbReference type="SAM" id="SignalP"/>
    </source>
</evidence>
<reference evidence="3 4" key="1">
    <citation type="submission" date="2020-04" db="EMBL/GenBank/DDBJ databases">
        <title>Perkinsus olseni comparative genomics.</title>
        <authorList>
            <person name="Bogema D.R."/>
        </authorList>
    </citation>
    <scope>NUCLEOTIDE SEQUENCE [LARGE SCALE GENOMIC DNA]</scope>
    <source>
        <strain evidence="3 4">ATCC PRA-207</strain>
    </source>
</reference>
<dbReference type="EMBL" id="JABANO010028156">
    <property type="protein sequence ID" value="KAF4715655.1"/>
    <property type="molecule type" value="Genomic_DNA"/>
</dbReference>
<keyword evidence="4" id="KW-1185">Reference proteome</keyword>